<dbReference type="KEGG" id="led:BBK82_30830"/>
<dbReference type="Gene3D" id="3.10.129.10">
    <property type="entry name" value="Hotdog Thioesterase"/>
    <property type="match status" value="1"/>
</dbReference>
<dbReference type="RefSeq" id="WP_065918123.1">
    <property type="nucleotide sequence ID" value="NZ_CP016793.1"/>
</dbReference>
<dbReference type="InterPro" id="IPR029069">
    <property type="entry name" value="HotDog_dom_sf"/>
</dbReference>
<evidence type="ECO:0000313" key="2">
    <source>
        <dbReference type="Proteomes" id="UP000093053"/>
    </source>
</evidence>
<gene>
    <name evidence="1" type="ORF">BBK82_30830</name>
</gene>
<dbReference type="CDD" id="cd00586">
    <property type="entry name" value="4HBT"/>
    <property type="match status" value="1"/>
</dbReference>
<protein>
    <submittedName>
        <fullName evidence="1">4-hydroxybenzoyl-CoA thioesterase</fullName>
    </submittedName>
</protein>
<name>A0A1B2HQ00_9PSEU</name>
<dbReference type="Proteomes" id="UP000093053">
    <property type="component" value="Chromosome"/>
</dbReference>
<organism evidence="1 2">
    <name type="scientific">Lentzea guizhouensis</name>
    <dbReference type="NCBI Taxonomy" id="1586287"/>
    <lineage>
        <taxon>Bacteria</taxon>
        <taxon>Bacillati</taxon>
        <taxon>Actinomycetota</taxon>
        <taxon>Actinomycetes</taxon>
        <taxon>Pseudonocardiales</taxon>
        <taxon>Pseudonocardiaceae</taxon>
        <taxon>Lentzea</taxon>
    </lineage>
</organism>
<dbReference type="EMBL" id="CP016793">
    <property type="protein sequence ID" value="ANZ39782.1"/>
    <property type="molecule type" value="Genomic_DNA"/>
</dbReference>
<dbReference type="Pfam" id="PF13279">
    <property type="entry name" value="4HBT_2"/>
    <property type="match status" value="1"/>
</dbReference>
<sequence length="138" mass="15439">MPEHYVHRHVVTLDETNLVGNVYFAHYLRWQGHCREHFLADHAPGVLRRLTAGELVMVTVSCRMDYFAECFALEEIDVLMSLSDTGGNRVVMDFEFRRGAVVVARGAQTVACMRRTGDGVTPVEVPAELAVALAAYTR</sequence>
<dbReference type="STRING" id="1586287.BBK82_30830"/>
<accession>A0A1B2HQ00</accession>
<reference evidence="1 2" key="1">
    <citation type="submission" date="2016-07" db="EMBL/GenBank/DDBJ databases">
        <title>Complete genome sequence of the Lentzea guizhouensis DHS C013.</title>
        <authorList>
            <person name="Cao C."/>
        </authorList>
    </citation>
    <scope>NUCLEOTIDE SEQUENCE [LARGE SCALE GENOMIC DNA]</scope>
    <source>
        <strain evidence="1 2">DHS C013</strain>
    </source>
</reference>
<dbReference type="SUPFAM" id="SSF54637">
    <property type="entry name" value="Thioesterase/thiol ester dehydrase-isomerase"/>
    <property type="match status" value="1"/>
</dbReference>
<evidence type="ECO:0000313" key="1">
    <source>
        <dbReference type="EMBL" id="ANZ39782.1"/>
    </source>
</evidence>
<proteinExistence type="predicted"/>
<dbReference type="OrthoDB" id="513711at2"/>
<keyword evidence="2" id="KW-1185">Reference proteome</keyword>
<dbReference type="AlphaFoldDB" id="A0A1B2HQ00"/>